<reference evidence="2 3" key="1">
    <citation type="journal article" date="2011" name="Science">
        <title>The ecoresponsive genome of Daphnia pulex.</title>
        <authorList>
            <person name="Colbourne J.K."/>
            <person name="Pfrender M.E."/>
            <person name="Gilbert D."/>
            <person name="Thomas W.K."/>
            <person name="Tucker A."/>
            <person name="Oakley T.H."/>
            <person name="Tokishita S."/>
            <person name="Aerts A."/>
            <person name="Arnold G.J."/>
            <person name="Basu M.K."/>
            <person name="Bauer D.J."/>
            <person name="Caceres C.E."/>
            <person name="Carmel L."/>
            <person name="Casola C."/>
            <person name="Choi J.H."/>
            <person name="Detter J.C."/>
            <person name="Dong Q."/>
            <person name="Dusheyko S."/>
            <person name="Eads B.D."/>
            <person name="Frohlich T."/>
            <person name="Geiler-Samerotte K.A."/>
            <person name="Gerlach D."/>
            <person name="Hatcher P."/>
            <person name="Jogdeo S."/>
            <person name="Krijgsveld J."/>
            <person name="Kriventseva E.V."/>
            <person name="Kultz D."/>
            <person name="Laforsch C."/>
            <person name="Lindquist E."/>
            <person name="Lopez J."/>
            <person name="Manak J.R."/>
            <person name="Muller J."/>
            <person name="Pangilinan J."/>
            <person name="Patwardhan R.P."/>
            <person name="Pitluck S."/>
            <person name="Pritham E.J."/>
            <person name="Rechtsteiner A."/>
            <person name="Rho M."/>
            <person name="Rogozin I.B."/>
            <person name="Sakarya O."/>
            <person name="Salamov A."/>
            <person name="Schaack S."/>
            <person name="Shapiro H."/>
            <person name="Shiga Y."/>
            <person name="Skalitzky C."/>
            <person name="Smith Z."/>
            <person name="Souvorov A."/>
            <person name="Sung W."/>
            <person name="Tang Z."/>
            <person name="Tsuchiya D."/>
            <person name="Tu H."/>
            <person name="Vos H."/>
            <person name="Wang M."/>
            <person name="Wolf Y.I."/>
            <person name="Yamagata H."/>
            <person name="Yamada T."/>
            <person name="Ye Y."/>
            <person name="Shaw J.R."/>
            <person name="Andrews J."/>
            <person name="Crease T.J."/>
            <person name="Tang H."/>
            <person name="Lucas S.M."/>
            <person name="Robertson H.M."/>
            <person name="Bork P."/>
            <person name="Koonin E.V."/>
            <person name="Zdobnov E.M."/>
            <person name="Grigoriev I.V."/>
            <person name="Lynch M."/>
            <person name="Boore J.L."/>
        </authorList>
    </citation>
    <scope>NUCLEOTIDE SEQUENCE [LARGE SCALE GENOMIC DNA]</scope>
</reference>
<name>E9H140_DAPPU</name>
<protein>
    <submittedName>
        <fullName evidence="2">Uncharacterized protein</fullName>
    </submittedName>
</protein>
<proteinExistence type="predicted"/>
<dbReference type="AlphaFoldDB" id="E9H140"/>
<dbReference type="InParanoid" id="E9H140"/>
<dbReference type="HOGENOM" id="CLU_084020_0_0_1"/>
<evidence type="ECO:0000313" key="2">
    <source>
        <dbReference type="EMBL" id="EFX74590.1"/>
    </source>
</evidence>
<organism evidence="2 3">
    <name type="scientific">Daphnia pulex</name>
    <name type="common">Water flea</name>
    <dbReference type="NCBI Taxonomy" id="6669"/>
    <lineage>
        <taxon>Eukaryota</taxon>
        <taxon>Metazoa</taxon>
        <taxon>Ecdysozoa</taxon>
        <taxon>Arthropoda</taxon>
        <taxon>Crustacea</taxon>
        <taxon>Branchiopoda</taxon>
        <taxon>Diplostraca</taxon>
        <taxon>Cladocera</taxon>
        <taxon>Anomopoda</taxon>
        <taxon>Daphniidae</taxon>
        <taxon>Daphnia</taxon>
    </lineage>
</organism>
<evidence type="ECO:0000313" key="3">
    <source>
        <dbReference type="Proteomes" id="UP000000305"/>
    </source>
</evidence>
<keyword evidence="3" id="KW-1185">Reference proteome</keyword>
<feature type="region of interest" description="Disordered" evidence="1">
    <location>
        <begin position="245"/>
        <end position="289"/>
    </location>
</feature>
<gene>
    <name evidence="2" type="ORF">DAPPUDRAFT_251777</name>
</gene>
<accession>E9H140</accession>
<feature type="compositionally biased region" description="Polar residues" evidence="1">
    <location>
        <begin position="245"/>
        <end position="276"/>
    </location>
</feature>
<feature type="compositionally biased region" description="Basic residues" evidence="1">
    <location>
        <begin position="192"/>
        <end position="202"/>
    </location>
</feature>
<dbReference type="PhylomeDB" id="E9H140"/>
<feature type="region of interest" description="Disordered" evidence="1">
    <location>
        <begin position="190"/>
        <end position="210"/>
    </location>
</feature>
<evidence type="ECO:0000256" key="1">
    <source>
        <dbReference type="SAM" id="MobiDB-lite"/>
    </source>
</evidence>
<dbReference type="EMBL" id="GL732582">
    <property type="protein sequence ID" value="EFX74590.1"/>
    <property type="molecule type" value="Genomic_DNA"/>
</dbReference>
<sequence length="289" mass="33562">MEDWRLGLEDSCTEETSQMTQNVQCVTKILAIIISDLIFILTHPQQRQPAERKRPVSMTMTIEGHGDHYTHPRQSLLQKERPVCFSIEGHGDHYVKRVMQWCRVDYGIVLLLGVVSLMSTTRENLLKGKIKGNRSQSSEHLRPGNNCILRRITRSQSRLTMPSCCYWLLYRRWLGRPLVYRRILVKADTKPQRHRLTTQKHTQRPDTTPSYTTKALEYYTEAPTETTQLRMLPKPTTSRLQLITSPKLSNSTLERPSTTEISQVSFSDTQHGNPEVSNKLRFKQWNGKE</sequence>
<dbReference type="OrthoDB" id="6390983at2759"/>
<dbReference type="KEGG" id="dpx:DAPPUDRAFT_251777"/>
<dbReference type="Proteomes" id="UP000000305">
    <property type="component" value="Unassembled WGS sequence"/>
</dbReference>